<dbReference type="InterPro" id="IPR000627">
    <property type="entry name" value="Intradiol_dOase_C"/>
</dbReference>
<evidence type="ECO:0000313" key="6">
    <source>
        <dbReference type="EMBL" id="MFC5455075.1"/>
    </source>
</evidence>
<reference evidence="7" key="1">
    <citation type="journal article" date="2019" name="Int. J. Syst. Evol. Microbiol.">
        <title>The Global Catalogue of Microorganisms (GCM) 10K type strain sequencing project: providing services to taxonomists for standard genome sequencing and annotation.</title>
        <authorList>
            <consortium name="The Broad Institute Genomics Platform"/>
            <consortium name="The Broad Institute Genome Sequencing Center for Infectious Disease"/>
            <person name="Wu L."/>
            <person name="Ma J."/>
        </authorList>
    </citation>
    <scope>NUCLEOTIDE SEQUENCE [LARGE SCALE GENOMIC DNA]</scope>
    <source>
        <strain evidence="7">CGMCC 4.1469</strain>
    </source>
</reference>
<name>A0ABW0KNT3_9BACT</name>
<evidence type="ECO:0000313" key="7">
    <source>
        <dbReference type="Proteomes" id="UP001596052"/>
    </source>
</evidence>
<comment type="similarity">
    <text evidence="1">Belongs to the intradiol ring-cleavage dioxygenase family.</text>
</comment>
<dbReference type="InterPro" id="IPR015889">
    <property type="entry name" value="Intradiol_dOase_core"/>
</dbReference>
<dbReference type="PANTHER" id="PTHR33711">
    <property type="entry name" value="DIOXYGENASE, PUTATIVE (AFU_ORTHOLOGUE AFUA_2G02910)-RELATED"/>
    <property type="match status" value="1"/>
</dbReference>
<dbReference type="PROSITE" id="PS51318">
    <property type="entry name" value="TAT"/>
    <property type="match status" value="1"/>
</dbReference>
<organism evidence="6 7">
    <name type="scientific">Prosthecobacter fluviatilis</name>
    <dbReference type="NCBI Taxonomy" id="445931"/>
    <lineage>
        <taxon>Bacteria</taxon>
        <taxon>Pseudomonadati</taxon>
        <taxon>Verrucomicrobiota</taxon>
        <taxon>Verrucomicrobiia</taxon>
        <taxon>Verrucomicrobiales</taxon>
        <taxon>Verrucomicrobiaceae</taxon>
        <taxon>Prosthecobacter</taxon>
    </lineage>
</organism>
<feature type="domain" description="Intradiol ring-cleavage dioxygenases" evidence="5">
    <location>
        <begin position="46"/>
        <end position="218"/>
    </location>
</feature>
<dbReference type="SUPFAM" id="SSF49482">
    <property type="entry name" value="Aromatic compound dioxygenase"/>
    <property type="match status" value="1"/>
</dbReference>
<protein>
    <submittedName>
        <fullName evidence="6">Intradiol ring-cleavage dioxygenase</fullName>
    </submittedName>
</protein>
<sequence length="263" mass="29052">MSSIPHPFHIPLSRRKLLQSLLLTTGGIITSGVYAEALTLTPRATEGPYYPDHLPLDQDNDLTMALGGKAPARGVVTEFGGRLLNADGKPIENGVIELWQSDNNGCYIHSRGTQQGKERDPNFQGYGKVETNAKGEYRFRTILPGLYTGRTLHYHIRVKQNEKSMLTTQLFIAGVPQNDRDGILRSMGTEEQRLSVIREFKPMSSDSKELAATWDIVIGHTPEEPEQRGRGPGGPGGPPPRRRDSAEVSEQDLRDLILGPSPF</sequence>
<comment type="caution">
    <text evidence="6">The sequence shown here is derived from an EMBL/GenBank/DDBJ whole genome shotgun (WGS) entry which is preliminary data.</text>
</comment>
<proteinExistence type="inferred from homology"/>
<dbReference type="Pfam" id="PF00775">
    <property type="entry name" value="Dioxygenase_C"/>
    <property type="match status" value="1"/>
</dbReference>
<evidence type="ECO:0000256" key="1">
    <source>
        <dbReference type="ARBA" id="ARBA00007825"/>
    </source>
</evidence>
<dbReference type="InterPro" id="IPR006311">
    <property type="entry name" value="TAT_signal"/>
</dbReference>
<feature type="region of interest" description="Disordered" evidence="4">
    <location>
        <begin position="217"/>
        <end position="263"/>
    </location>
</feature>
<dbReference type="EMBL" id="JBHSMQ010000003">
    <property type="protein sequence ID" value="MFC5455075.1"/>
    <property type="molecule type" value="Genomic_DNA"/>
</dbReference>
<gene>
    <name evidence="6" type="ORF">ACFQDI_09440</name>
</gene>
<dbReference type="Proteomes" id="UP001596052">
    <property type="component" value="Unassembled WGS sequence"/>
</dbReference>
<evidence type="ECO:0000256" key="4">
    <source>
        <dbReference type="SAM" id="MobiDB-lite"/>
    </source>
</evidence>
<keyword evidence="2 6" id="KW-0223">Dioxygenase</keyword>
<dbReference type="PANTHER" id="PTHR33711:SF9">
    <property type="entry name" value="PROTOCATECHUATE 3,4-DIOXYGENASE ALPHA CHAIN"/>
    <property type="match status" value="1"/>
</dbReference>
<dbReference type="InterPro" id="IPR050770">
    <property type="entry name" value="Intradiol_RC_Dioxygenase"/>
</dbReference>
<keyword evidence="7" id="KW-1185">Reference proteome</keyword>
<dbReference type="GO" id="GO:0051213">
    <property type="term" value="F:dioxygenase activity"/>
    <property type="evidence" value="ECO:0007669"/>
    <property type="project" value="UniProtKB-KW"/>
</dbReference>
<feature type="compositionally biased region" description="Basic and acidic residues" evidence="4">
    <location>
        <begin position="241"/>
        <end position="255"/>
    </location>
</feature>
<accession>A0ABW0KNT3</accession>
<dbReference type="Gene3D" id="2.60.130.10">
    <property type="entry name" value="Aromatic compound dioxygenase"/>
    <property type="match status" value="1"/>
</dbReference>
<dbReference type="RefSeq" id="WP_377165802.1">
    <property type="nucleotide sequence ID" value="NZ_JBHSMQ010000003.1"/>
</dbReference>
<keyword evidence="3" id="KW-0560">Oxidoreductase</keyword>
<evidence type="ECO:0000256" key="2">
    <source>
        <dbReference type="ARBA" id="ARBA00022964"/>
    </source>
</evidence>
<evidence type="ECO:0000259" key="5">
    <source>
        <dbReference type="Pfam" id="PF00775"/>
    </source>
</evidence>
<evidence type="ECO:0000256" key="3">
    <source>
        <dbReference type="ARBA" id="ARBA00023002"/>
    </source>
</evidence>